<protein>
    <submittedName>
        <fullName evidence="2">Acyl-CoA reductase (LuxC)</fullName>
    </submittedName>
</protein>
<dbReference type="GO" id="GO:0003995">
    <property type="term" value="F:acyl-CoA dehydrogenase activity"/>
    <property type="evidence" value="ECO:0007669"/>
    <property type="project" value="InterPro"/>
</dbReference>
<dbReference type="EMBL" id="FOFV01000001">
    <property type="protein sequence ID" value="SEP74645.1"/>
    <property type="molecule type" value="Genomic_DNA"/>
</dbReference>
<proteinExistence type="predicted"/>
<name>A0A1H9ADF7_9PSEU</name>
<dbReference type="AlphaFoldDB" id="A0A1H9ADF7"/>
<dbReference type="InterPro" id="IPR016161">
    <property type="entry name" value="Ald_DH/histidinol_DH"/>
</dbReference>
<dbReference type="GO" id="GO:0008218">
    <property type="term" value="P:bioluminescence"/>
    <property type="evidence" value="ECO:0007669"/>
    <property type="project" value="InterPro"/>
</dbReference>
<reference evidence="3" key="1">
    <citation type="submission" date="2016-10" db="EMBL/GenBank/DDBJ databases">
        <authorList>
            <person name="Varghese N."/>
            <person name="Submissions S."/>
        </authorList>
    </citation>
    <scope>NUCLEOTIDE SEQUENCE [LARGE SCALE GENOMIC DNA]</scope>
    <source>
        <strain evidence="3">DSM 44437</strain>
    </source>
</reference>
<dbReference type="OrthoDB" id="580775at2"/>
<accession>A0A1H9ADF7</accession>
<evidence type="ECO:0000313" key="2">
    <source>
        <dbReference type="EMBL" id="SEP74645.1"/>
    </source>
</evidence>
<dbReference type="SUPFAM" id="SSF53720">
    <property type="entry name" value="ALDH-like"/>
    <property type="match status" value="1"/>
</dbReference>
<keyword evidence="3" id="KW-1185">Reference proteome</keyword>
<gene>
    <name evidence="2" type="ORF">SAMN04488000_101118</name>
</gene>
<dbReference type="STRING" id="65499.SAMN04488000_101118"/>
<keyword evidence="1" id="KW-0521">NADP</keyword>
<dbReference type="RefSeq" id="WP_089907761.1">
    <property type="nucleotide sequence ID" value="NZ_FOFV01000001.1"/>
</dbReference>
<dbReference type="Pfam" id="PF05893">
    <property type="entry name" value="LuxC"/>
    <property type="match status" value="1"/>
</dbReference>
<evidence type="ECO:0000313" key="3">
    <source>
        <dbReference type="Proteomes" id="UP000199503"/>
    </source>
</evidence>
<sequence length="408" mass="44302">MKRRFPAGPDVSSVDELLASISGEPTGGRLKVGDERIVDFLVKFARKLLAPQMARRYPELASLGFFLRRGEINKVLKQLETPAGVLRFGRGLVFHIPPANVDTIFVYSWALSALAGNSNVVRISPRSAGAAEAVVEALNDALKDAHPAVAETQVMVTYDRDDKVTAALSAACDLRVIWGGDRAVNEVRKLPLAPHSRDVTFPDRASFALISVDGWTKATPEQKREVAVGFYNDSYWFDQAACSSPRALFWVGDEVAGQQARTEFRAELSAVLAAKHHVVEPAMAVQKRVSAYGVAADGHAKSISFDGNAVATLELTEAADVPREWLGAGTFPFATLPSLSALVPMVQRKDQTLSVFGFSQEELEALAHELAGRGIDRIVPFGNALTFSDHWDGFDLPAEFTRLVTVQA</sequence>
<dbReference type="Proteomes" id="UP000199503">
    <property type="component" value="Unassembled WGS sequence"/>
</dbReference>
<organism evidence="2 3">
    <name type="scientific">Lentzea albida</name>
    <dbReference type="NCBI Taxonomy" id="65499"/>
    <lineage>
        <taxon>Bacteria</taxon>
        <taxon>Bacillati</taxon>
        <taxon>Actinomycetota</taxon>
        <taxon>Actinomycetes</taxon>
        <taxon>Pseudonocardiales</taxon>
        <taxon>Pseudonocardiaceae</taxon>
        <taxon>Lentzea</taxon>
    </lineage>
</organism>
<evidence type="ECO:0000256" key="1">
    <source>
        <dbReference type="ARBA" id="ARBA00022857"/>
    </source>
</evidence>
<dbReference type="InterPro" id="IPR008670">
    <property type="entry name" value="CoA_reduct_LuxC"/>
</dbReference>